<reference evidence="3 4" key="1">
    <citation type="submission" date="2022-01" db="EMBL/GenBank/DDBJ databases">
        <title>A chromosomal length assembly of Cordylochernes scorpioides.</title>
        <authorList>
            <person name="Zeh D."/>
            <person name="Zeh J."/>
        </authorList>
    </citation>
    <scope>NUCLEOTIDE SEQUENCE [LARGE SCALE GENOMIC DNA]</scope>
    <source>
        <strain evidence="3">IN4F17</strain>
        <tissue evidence="3">Whole Body</tissue>
    </source>
</reference>
<dbReference type="SUPFAM" id="SSF53098">
    <property type="entry name" value="Ribonuclease H-like"/>
    <property type="match status" value="1"/>
</dbReference>
<dbReference type="PANTHER" id="PTHR47326">
    <property type="entry name" value="TRANSPOSABLE ELEMENT TC3 TRANSPOSASE-LIKE PROTEIN"/>
    <property type="match status" value="1"/>
</dbReference>
<sequence>MQFFSNVSSWEWVDVNLRWNTSEYGGIRDLRIPPHRIWKPDVLMYNRPGKFGEGLAVLIKTLEIKFKEIAYNQSKPRESTTEAQAIEIYLTDKTIPIINVYHHDNTSINTGLIETLNEASSDIAIILGDFNAERPTWGSPVQDNKDNGRQFVSGEFEQFTKMNGIRHTKTSPYNPSTNGLAERYVREFKNLLRNNNGKDDLETNLQRFLFAHRAFPQTVIKEFPGGTANEEKFKIKILEFNTKMGNPREVFHEAFLFMELNQYDGGGGGSQQANKRPRSEDEDLLPSSHHQFKFNSTANLFNFECQTFEAIIADTSLDSPEKIQMATKGLILTLVQEAELLLKDAFKGASLGRPNPTANVPIPSTSFASVVAEKDKPVKPAPPKPKAKSTFVNLAPSFESHVVVRVDGEVRDDEICESFRSNHSVQSLLEKREIRVVHRSNNAAHSTSTVFIEVDNQFAEILGQHGRIPVAGLVHRPLRVLQVNAKKSPIVILEIANLANSTQADIVLLQELSTNFFWPTHTAITSIAICLEQSIIVVHSAYWHGLRAADDFIPLLEDTIRRTSLPVILDMVNNETKSSWVESLCKEQTFKSFLNSSLHQRLADRHGWFFEDQYKTVLGTVNGRSAEDALASITQLIEERQAHWRKTLVISSDIKSITCLVKSFLEDRTVSYSAWTATECTSSQLGTPQGSALSPFLWNIVARTIFTLPSIIDSRLIAYADDFTLMTQDKVLLVKFYYCNSESSTEALRAFRNFKDIRRGKGPMSCYSLRRMIKKFEKTGSLEAKPRSGRPSTRKSVAVTVSQNVEAIETLSTYGEVSARQVSRQTGISYGTVWRALRIFLKKYPYKIQRFHELKVGDFEKRQEFAAWVFRQIDIDENWLSNVLWTDEAHFSLNGEVNTQNSRIRVTENPRIFTEMPLHQPRVTVWCGFTSSFIIGPFFFEEINGRTFKTVSVTGERYVQLLREKVIPILQDRQALSEITFMQDGGPPHISRGAKQLLKDTFGEDRVISRHFIHQWPSRSPELTPCDFWIWGYIKSRVYRCRSTTLVMLKASIRRHVSSISSDILFNAVHSVIYRLQAVFENEGRHIEQGL</sequence>
<keyword evidence="4" id="KW-1185">Reference proteome</keyword>
<dbReference type="Pfam" id="PF14529">
    <property type="entry name" value="Exo_endo_phos_2"/>
    <property type="match status" value="1"/>
</dbReference>
<gene>
    <name evidence="3" type="ORF">LAZ67_13002094</name>
</gene>
<dbReference type="InterPro" id="IPR036691">
    <property type="entry name" value="Endo/exonu/phosph_ase_sf"/>
</dbReference>
<dbReference type="EMBL" id="CP092875">
    <property type="protein sequence ID" value="UYV76001.1"/>
    <property type="molecule type" value="Genomic_DNA"/>
</dbReference>
<dbReference type="Pfam" id="PF02931">
    <property type="entry name" value="Neur_chan_LBD"/>
    <property type="match status" value="1"/>
</dbReference>
<feature type="domain" description="Integrase catalytic" evidence="2">
    <location>
        <begin position="72"/>
        <end position="255"/>
    </location>
</feature>
<name>A0ABY6L4C8_9ARAC</name>
<evidence type="ECO:0000313" key="3">
    <source>
        <dbReference type="EMBL" id="UYV76001.1"/>
    </source>
</evidence>
<protein>
    <recommendedName>
        <fullName evidence="2">Integrase catalytic domain-containing protein</fullName>
    </recommendedName>
</protein>
<organism evidence="3 4">
    <name type="scientific">Cordylochernes scorpioides</name>
    <dbReference type="NCBI Taxonomy" id="51811"/>
    <lineage>
        <taxon>Eukaryota</taxon>
        <taxon>Metazoa</taxon>
        <taxon>Ecdysozoa</taxon>
        <taxon>Arthropoda</taxon>
        <taxon>Chelicerata</taxon>
        <taxon>Arachnida</taxon>
        <taxon>Pseudoscorpiones</taxon>
        <taxon>Cheliferoidea</taxon>
        <taxon>Chernetidae</taxon>
        <taxon>Cordylochernes</taxon>
    </lineage>
</organism>
<dbReference type="InterPro" id="IPR036397">
    <property type="entry name" value="RNaseH_sf"/>
</dbReference>
<dbReference type="PANTHER" id="PTHR47326:SF1">
    <property type="entry name" value="HTH PSQ-TYPE DOMAIN-CONTAINING PROTEIN"/>
    <property type="match status" value="1"/>
</dbReference>
<dbReference type="InterPro" id="IPR000477">
    <property type="entry name" value="RT_dom"/>
</dbReference>
<feature type="region of interest" description="Disordered" evidence="1">
    <location>
        <begin position="266"/>
        <end position="286"/>
    </location>
</feature>
<evidence type="ECO:0000256" key="1">
    <source>
        <dbReference type="SAM" id="MobiDB-lite"/>
    </source>
</evidence>
<dbReference type="Gene3D" id="3.30.420.10">
    <property type="entry name" value="Ribonuclease H-like superfamily/Ribonuclease H"/>
    <property type="match status" value="2"/>
</dbReference>
<dbReference type="Pfam" id="PF00078">
    <property type="entry name" value="RVT_1"/>
    <property type="match status" value="1"/>
</dbReference>
<dbReference type="InterPro" id="IPR006202">
    <property type="entry name" value="Neur_chan_lig-bd"/>
</dbReference>
<accession>A0ABY6L4C8</accession>
<dbReference type="SUPFAM" id="SSF56219">
    <property type="entry name" value="DNase I-like"/>
    <property type="match status" value="2"/>
</dbReference>
<dbReference type="InterPro" id="IPR005135">
    <property type="entry name" value="Endo/exonuclease/phosphatase"/>
</dbReference>
<dbReference type="InterPro" id="IPR036734">
    <property type="entry name" value="Neur_chan_lig-bd_sf"/>
</dbReference>
<evidence type="ECO:0000313" key="4">
    <source>
        <dbReference type="Proteomes" id="UP001235939"/>
    </source>
</evidence>
<dbReference type="SUPFAM" id="SSF63712">
    <property type="entry name" value="Nicotinic receptor ligand binding domain-like"/>
    <property type="match status" value="1"/>
</dbReference>
<proteinExistence type="predicted"/>
<dbReference type="InterPro" id="IPR012337">
    <property type="entry name" value="RNaseH-like_sf"/>
</dbReference>
<dbReference type="PROSITE" id="PS50994">
    <property type="entry name" value="INTEGRASE"/>
    <property type="match status" value="1"/>
</dbReference>
<dbReference type="Gene3D" id="2.70.170.10">
    <property type="entry name" value="Neurotransmitter-gated ion-channel ligand-binding domain"/>
    <property type="match status" value="1"/>
</dbReference>
<dbReference type="Proteomes" id="UP001235939">
    <property type="component" value="Chromosome 13"/>
</dbReference>
<evidence type="ECO:0000259" key="2">
    <source>
        <dbReference type="PROSITE" id="PS50994"/>
    </source>
</evidence>
<dbReference type="InterPro" id="IPR001584">
    <property type="entry name" value="Integrase_cat-core"/>
</dbReference>